<dbReference type="NCBIfam" id="TIGR02218">
    <property type="entry name" value="phg_TIGR02218"/>
    <property type="match status" value="1"/>
</dbReference>
<gene>
    <name evidence="3" type="ORF">LCGC14_1041380</name>
</gene>
<organism evidence="3">
    <name type="scientific">marine sediment metagenome</name>
    <dbReference type="NCBI Taxonomy" id="412755"/>
    <lineage>
        <taxon>unclassified sequences</taxon>
        <taxon>metagenomes</taxon>
        <taxon>ecological metagenomes</taxon>
    </lineage>
</organism>
<dbReference type="InterPro" id="IPR011928">
    <property type="entry name" value="Phage_phiJL001_Gp84"/>
</dbReference>
<comment type="caution">
    <text evidence="3">The sequence shown here is derived from an EMBL/GenBank/DDBJ whole genome shotgun (WGS) entry which is preliminary data.</text>
</comment>
<protein>
    <recommendedName>
        <fullName evidence="2">Bacteriophage phiJL001 Gp84 C-terminal domain-containing protein</fullName>
    </recommendedName>
</protein>
<reference evidence="3" key="1">
    <citation type="journal article" date="2015" name="Nature">
        <title>Complex archaea that bridge the gap between prokaryotes and eukaryotes.</title>
        <authorList>
            <person name="Spang A."/>
            <person name="Saw J.H."/>
            <person name="Jorgensen S.L."/>
            <person name="Zaremba-Niedzwiedzka K."/>
            <person name="Martijn J."/>
            <person name="Lind A.E."/>
            <person name="van Eijk R."/>
            <person name="Schleper C."/>
            <person name="Guy L."/>
            <person name="Ettema T.J."/>
        </authorList>
    </citation>
    <scope>NUCLEOTIDE SEQUENCE</scope>
</reference>
<accession>A0A0F9Q9V0</accession>
<sequence>MDTALAGTSLRLSRCYLIQRRDATQFRFTDHDNDLVISGQTGDVAVLNGTYETVLSPDPSSVNADMELNVDNMEIQGPMAISAIDVDDIDAGLFDGADVWIFAVDWGDLSADIIRFRKGTIGEIKRFDDQYLFEVRGATQRLFEELTELYTGFCAADLGDSRCKINIEPSAWAVATAYSNLRTAKDALNEQGTPAAVVKPLAAPNDRWFIVSIAGTSGGSEPSWDTTIGNTTVDNTVTWETIRARVMAAVVATVTSNREFTVTLTTDAPDAFFTLGHCRFETGLNAGLLVEIKSWTLATKTVVCSLRFPFAVAASDTLTLFAGCNKTRDVCINTYDNIRNSRGFPDVPSQDEAFRTPKSPEGS</sequence>
<dbReference type="Pfam" id="PF09356">
    <property type="entry name" value="Phage_BR0599"/>
    <property type="match status" value="1"/>
</dbReference>
<feature type="region of interest" description="Disordered" evidence="1">
    <location>
        <begin position="343"/>
        <end position="363"/>
    </location>
</feature>
<name>A0A0F9Q9V0_9ZZZZ</name>
<evidence type="ECO:0000256" key="1">
    <source>
        <dbReference type="SAM" id="MobiDB-lite"/>
    </source>
</evidence>
<proteinExistence type="predicted"/>
<dbReference type="InterPro" id="IPR018964">
    <property type="entry name" value="Phage_phiJL001_Gp84_C"/>
</dbReference>
<evidence type="ECO:0000313" key="3">
    <source>
        <dbReference type="EMBL" id="KKN09961.1"/>
    </source>
</evidence>
<feature type="domain" description="Bacteriophage phiJL001 Gp84 C-terminal" evidence="2">
    <location>
        <begin position="272"/>
        <end position="351"/>
    </location>
</feature>
<dbReference type="AlphaFoldDB" id="A0A0F9Q9V0"/>
<dbReference type="Pfam" id="PF09931">
    <property type="entry name" value="Phage_phiJL001_Gp84_N"/>
    <property type="match status" value="1"/>
</dbReference>
<evidence type="ECO:0000259" key="2">
    <source>
        <dbReference type="Pfam" id="PF09356"/>
    </source>
</evidence>
<dbReference type="EMBL" id="LAZR01004289">
    <property type="protein sequence ID" value="KKN09961.1"/>
    <property type="molecule type" value="Genomic_DNA"/>
</dbReference>